<dbReference type="Proteomes" id="UP001201812">
    <property type="component" value="Unassembled WGS sequence"/>
</dbReference>
<dbReference type="AlphaFoldDB" id="A0AAD4MFW0"/>
<dbReference type="EMBL" id="JAKKPZ010001117">
    <property type="protein sequence ID" value="KAI1690652.1"/>
    <property type="molecule type" value="Genomic_DNA"/>
</dbReference>
<dbReference type="Gene3D" id="3.20.20.60">
    <property type="entry name" value="Phosphoenolpyruvate-binding domains"/>
    <property type="match status" value="1"/>
</dbReference>
<reference evidence="3" key="1">
    <citation type="submission" date="2022-01" db="EMBL/GenBank/DDBJ databases">
        <title>Genome Sequence Resource for Two Populations of Ditylenchus destructor, the Migratory Endoparasitic Phytonematode.</title>
        <authorList>
            <person name="Zhang H."/>
            <person name="Lin R."/>
            <person name="Xie B."/>
        </authorList>
    </citation>
    <scope>NUCLEOTIDE SEQUENCE</scope>
    <source>
        <strain evidence="3">BazhouSP</strain>
    </source>
</reference>
<organism evidence="3 4">
    <name type="scientific">Ditylenchus destructor</name>
    <dbReference type="NCBI Taxonomy" id="166010"/>
    <lineage>
        <taxon>Eukaryota</taxon>
        <taxon>Metazoa</taxon>
        <taxon>Ecdysozoa</taxon>
        <taxon>Nematoda</taxon>
        <taxon>Chromadorea</taxon>
        <taxon>Rhabditida</taxon>
        <taxon>Tylenchina</taxon>
        <taxon>Tylenchomorpha</taxon>
        <taxon>Sphaerularioidea</taxon>
        <taxon>Anguinidae</taxon>
        <taxon>Anguininae</taxon>
        <taxon>Ditylenchus</taxon>
    </lineage>
</organism>
<accession>A0AAD4MFW0</accession>
<feature type="compositionally biased region" description="Low complexity" evidence="1">
    <location>
        <begin position="67"/>
        <end position="76"/>
    </location>
</feature>
<dbReference type="InterPro" id="IPR040442">
    <property type="entry name" value="Pyrv_kinase-like_dom_sf"/>
</dbReference>
<keyword evidence="4" id="KW-1185">Reference proteome</keyword>
<evidence type="ECO:0000313" key="4">
    <source>
        <dbReference type="Proteomes" id="UP001201812"/>
    </source>
</evidence>
<name>A0AAD4MFW0_9BILA</name>
<proteinExistence type="predicted"/>
<dbReference type="InterPro" id="IPR050499">
    <property type="entry name" value="PEP-utilizing_PTS_enzyme"/>
</dbReference>
<comment type="caution">
    <text evidence="3">The sequence shown here is derived from an EMBL/GenBank/DDBJ whole genome shotgun (WGS) entry which is preliminary data.</text>
</comment>
<feature type="domain" description="PEP-utilising enzyme C-terminal" evidence="2">
    <location>
        <begin position="1"/>
        <end position="59"/>
    </location>
</feature>
<dbReference type="PANTHER" id="PTHR46244:SF6">
    <property type="entry name" value="PHOSPHOENOLPYRUVATE-PROTEIN PHOSPHOTRANSFERASE"/>
    <property type="match status" value="1"/>
</dbReference>
<evidence type="ECO:0000259" key="2">
    <source>
        <dbReference type="Pfam" id="PF02896"/>
    </source>
</evidence>
<evidence type="ECO:0000313" key="3">
    <source>
        <dbReference type="EMBL" id="KAI1690652.1"/>
    </source>
</evidence>
<dbReference type="Pfam" id="PF02896">
    <property type="entry name" value="PEP-utilizers_C"/>
    <property type="match status" value="1"/>
</dbReference>
<sequence>MRTEFLFLERGSTPSEEEQYATYMAMAKALEGRALIVRALDIGGDKQVAHLELSARGEPVPRRARRAPAAAPPGSA</sequence>
<dbReference type="InterPro" id="IPR015813">
    <property type="entry name" value="Pyrv/PenolPyrv_kinase-like_dom"/>
</dbReference>
<protein>
    <submittedName>
        <fullName evidence="3">PEP-utilizing enzyme, TIM barrel domain-containing protein</fullName>
    </submittedName>
</protein>
<dbReference type="GO" id="GO:0016772">
    <property type="term" value="F:transferase activity, transferring phosphorus-containing groups"/>
    <property type="evidence" value="ECO:0007669"/>
    <property type="project" value="InterPro"/>
</dbReference>
<gene>
    <name evidence="3" type="ORF">DdX_22356</name>
</gene>
<evidence type="ECO:0000256" key="1">
    <source>
        <dbReference type="SAM" id="MobiDB-lite"/>
    </source>
</evidence>
<dbReference type="SUPFAM" id="SSF51621">
    <property type="entry name" value="Phosphoenolpyruvate/pyruvate domain"/>
    <property type="match status" value="1"/>
</dbReference>
<feature type="region of interest" description="Disordered" evidence="1">
    <location>
        <begin position="56"/>
        <end position="76"/>
    </location>
</feature>
<dbReference type="PANTHER" id="PTHR46244">
    <property type="entry name" value="PHOSPHOENOLPYRUVATE-PROTEIN PHOSPHOTRANSFERASE"/>
    <property type="match status" value="1"/>
</dbReference>
<dbReference type="InterPro" id="IPR000121">
    <property type="entry name" value="PEP_util_C"/>
</dbReference>